<dbReference type="PANTHER" id="PTHR10357">
    <property type="entry name" value="ALPHA-AMYLASE FAMILY MEMBER"/>
    <property type="match status" value="1"/>
</dbReference>
<dbReference type="InterPro" id="IPR032091">
    <property type="entry name" value="Malt_amylase-like_C"/>
</dbReference>
<dbReference type="AlphaFoldDB" id="A0A6V8LIK4"/>
<name>A0A6V8LIK4_9BACT</name>
<dbReference type="InterPro" id="IPR006047">
    <property type="entry name" value="GH13_cat_dom"/>
</dbReference>
<evidence type="ECO:0000256" key="1">
    <source>
        <dbReference type="ARBA" id="ARBA00001595"/>
    </source>
</evidence>
<dbReference type="GO" id="GO:0005975">
    <property type="term" value="P:carbohydrate metabolic process"/>
    <property type="evidence" value="ECO:0007669"/>
    <property type="project" value="InterPro"/>
</dbReference>
<keyword evidence="4" id="KW-0479">Metal-binding</keyword>
<dbReference type="Gene3D" id="3.90.400.10">
    <property type="entry name" value="Oligo-1,6-glucosidase, Domain 2"/>
    <property type="match status" value="1"/>
</dbReference>
<keyword evidence="10" id="KW-1185">Reference proteome</keyword>
<dbReference type="Proteomes" id="UP000494245">
    <property type="component" value="Unassembled WGS sequence"/>
</dbReference>
<dbReference type="SMART" id="SM00642">
    <property type="entry name" value="Aamy"/>
    <property type="match status" value="1"/>
</dbReference>
<dbReference type="SUPFAM" id="SSF56112">
    <property type="entry name" value="Protein kinase-like (PK-like)"/>
    <property type="match status" value="1"/>
</dbReference>
<keyword evidence="6" id="KW-0413">Isomerase</keyword>
<proteinExistence type="inferred from homology"/>
<comment type="similarity">
    <text evidence="2">Belongs to the glycosyl hydrolase 13 family. TreS subfamily.</text>
</comment>
<evidence type="ECO:0000256" key="6">
    <source>
        <dbReference type="ARBA" id="ARBA00023235"/>
    </source>
</evidence>
<dbReference type="EMBL" id="BLTE01000001">
    <property type="protein sequence ID" value="GFK92572.1"/>
    <property type="molecule type" value="Genomic_DNA"/>
</dbReference>
<evidence type="ECO:0000256" key="3">
    <source>
        <dbReference type="ARBA" id="ARBA00012619"/>
    </source>
</evidence>
<dbReference type="Pfam" id="PF00128">
    <property type="entry name" value="Alpha-amylase"/>
    <property type="match status" value="1"/>
</dbReference>
<comment type="catalytic activity">
    <reaction evidence="1">
        <text>D-maltose = alpha,alpha-trehalose</text>
        <dbReference type="Rhea" id="RHEA:15145"/>
        <dbReference type="ChEBI" id="CHEBI:16551"/>
        <dbReference type="ChEBI" id="CHEBI:17306"/>
        <dbReference type="EC" id="5.4.99.16"/>
    </reaction>
</comment>
<dbReference type="SUPFAM" id="SSF51445">
    <property type="entry name" value="(Trans)glycosidases"/>
    <property type="match status" value="1"/>
</dbReference>
<keyword evidence="5" id="KW-0106">Calcium</keyword>
<dbReference type="GO" id="GO:0047471">
    <property type="term" value="F:maltose alpha-D-glucosyltransferase activity"/>
    <property type="evidence" value="ECO:0007669"/>
    <property type="project" value="UniProtKB-EC"/>
</dbReference>
<sequence>MWYKETIIYELHVRSFADGDGDGVGDFKGLIGKLDYLQRLGAGAVWLLPFYPSPLRDDGYDIADYDSINPVYGTLRDFRRFLHEAHARGLKVITELVLNHTSDQHAWFQRARRAAPGSRQRDWYVWSDTTEKYRGARIIFNDFEHSNWTWDPVAKAHYWHRFYSHQPDLNYDNPAVRKAMIKVVDHWLGMGVDGLRLDAVPYLIERSGTNCENLPETHEFLKELRSHVDARHPGCMLLAEANQWPEDAVSYFGRGDECHMAFHFPVMPRIFMSLWTEDRYPVVDILEQTPPIPEVCQWALFLRNHDELTLEMVTDEERDYMVRAYASDARARINMGIRRRLAPLMQNNRRRIEVINFLLFSFPGTPIIYYGDELGMGDNYHLGDRHGVRTPMQWSPDRNAGFSTANPQSIYPPVVVDPEYHYQVVNVETQERNQTSLLWWMRRLIAMYKSLPSLGKGSLRFVRSENTKVLSFLREHESQRLLVLVNLSRHAQVAELELGELAGTTPVEVFGGSRFPQVGKAPYVVTLGPHDHFWLVLEDQRAPACAPEGVVLRGLQDDASEVPGYDIIARVVSRFPQLLTQPALQQEGAPQRPARLLDHLVLGHGDDAPVLALVDAGAGQEPAAFCLAMPGFKHGESLRHLEETRPEAVLARLKDGARVTGLIDGLEDARTAHLLAAQMTGGFTRRSRESEWSAKVLLPRARRAELAVASEACRLLRSTRHSACWSLGNEGLLKIYRHPEEGAHHEPELLKALKRQGFEGVPELIAELDYRRPGSQGMTLAVIVEFLPGAENGRDFADQALRHMAELALATDCPVGDPVAQPLLAAPALTQAQRGVLGEHVLDFFRRLGERAASLHAALGREPGAAFEPEPFNKLYQRSIYQSMRNLAHRADSAVRRAAQEAGRTARRLPLAQVRDRLAGLLAIPPSGLRIRIHGDFRLVNILRRGPELCIVDFDGDVRLPLGERAIKRSPLRDVANMLVSIERAVSRASRSDPGQHPADQTRLAAWRALWRRAAGHAFLKSYLEHAEPSGQLPGAREETLGLLRIFLLEQLLGRVMREAWERPDEADMYMDMVDSYLKVFP</sequence>
<dbReference type="InterPro" id="IPR013780">
    <property type="entry name" value="Glyco_hydro_b"/>
</dbReference>
<organism evidence="9 10">
    <name type="scientific">Fundidesulfovibrio magnetotacticus</name>
    <dbReference type="NCBI Taxonomy" id="2730080"/>
    <lineage>
        <taxon>Bacteria</taxon>
        <taxon>Pseudomonadati</taxon>
        <taxon>Thermodesulfobacteriota</taxon>
        <taxon>Desulfovibrionia</taxon>
        <taxon>Desulfovibrionales</taxon>
        <taxon>Desulfovibrionaceae</taxon>
        <taxon>Fundidesulfovibrio</taxon>
    </lineage>
</organism>
<dbReference type="CDD" id="cd11334">
    <property type="entry name" value="AmyAc_TreS"/>
    <property type="match status" value="1"/>
</dbReference>
<dbReference type="Pfam" id="PF16657">
    <property type="entry name" value="Malt_amylase_C"/>
    <property type="match status" value="1"/>
</dbReference>
<dbReference type="GO" id="GO:0016798">
    <property type="term" value="F:hydrolase activity, acting on glycosyl bonds"/>
    <property type="evidence" value="ECO:0007669"/>
    <property type="project" value="UniProtKB-KW"/>
</dbReference>
<comment type="caution">
    <text evidence="9">The sequence shown here is derived from an EMBL/GenBank/DDBJ whole genome shotgun (WGS) entry which is preliminary data.</text>
</comment>
<dbReference type="PANTHER" id="PTHR10357:SF219">
    <property type="entry name" value="MALTOSE ALPHA-D-GLUCOSYLTRANSFERASE"/>
    <property type="match status" value="1"/>
</dbReference>
<dbReference type="Gene3D" id="3.90.1200.10">
    <property type="match status" value="1"/>
</dbReference>
<reference evidence="9 10" key="1">
    <citation type="submission" date="2020-04" db="EMBL/GenBank/DDBJ databases">
        <authorList>
            <consortium name="Desulfovibrio sp. FSS-1 genome sequencing consortium"/>
            <person name="Shimoshige H."/>
            <person name="Kobayashi H."/>
            <person name="Maekawa T."/>
        </authorList>
    </citation>
    <scope>NUCLEOTIDE SEQUENCE [LARGE SCALE GENOMIC DNA]</scope>
    <source>
        <strain evidence="9 10">SIID29052-01</strain>
    </source>
</reference>
<gene>
    <name evidence="9" type="primary">treS</name>
    <name evidence="9" type="ORF">NNJEOMEG_00397</name>
</gene>
<evidence type="ECO:0000256" key="4">
    <source>
        <dbReference type="ARBA" id="ARBA00022723"/>
    </source>
</evidence>
<dbReference type="Gene3D" id="3.20.20.80">
    <property type="entry name" value="Glycosidases"/>
    <property type="match status" value="1"/>
</dbReference>
<dbReference type="GO" id="GO:0046872">
    <property type="term" value="F:metal ion binding"/>
    <property type="evidence" value="ECO:0007669"/>
    <property type="project" value="UniProtKB-KW"/>
</dbReference>
<dbReference type="InterPro" id="IPR012810">
    <property type="entry name" value="TreS/a-amylase_N"/>
</dbReference>
<dbReference type="NCBIfam" id="TIGR02456">
    <property type="entry name" value="treS_nterm"/>
    <property type="match status" value="1"/>
</dbReference>
<dbReference type="InterPro" id="IPR045857">
    <property type="entry name" value="O16G_dom_2"/>
</dbReference>
<dbReference type="FunFam" id="3.20.20.80:FF:000055">
    <property type="entry name" value="Trehalose synthase"/>
    <property type="match status" value="1"/>
</dbReference>
<dbReference type="EC" id="5.4.99.16" evidence="3"/>
<keyword evidence="9" id="KW-0378">Hydrolase</keyword>
<feature type="domain" description="Glycosyl hydrolase family 13 catalytic" evidence="8">
    <location>
        <begin position="10"/>
        <end position="428"/>
    </location>
</feature>
<protein>
    <recommendedName>
        <fullName evidence="3">maltose alpha-D-glucosyltransferase</fullName>
        <ecNumber evidence="3">5.4.99.16</ecNumber>
    </recommendedName>
    <alternativeName>
        <fullName evidence="7">Maltose alpha-D-glucosyltransferase</fullName>
    </alternativeName>
</protein>
<evidence type="ECO:0000259" key="8">
    <source>
        <dbReference type="SMART" id="SM00642"/>
    </source>
</evidence>
<dbReference type="RefSeq" id="WP_235956794.1">
    <property type="nucleotide sequence ID" value="NZ_BLTE01000001.1"/>
</dbReference>
<evidence type="ECO:0000256" key="7">
    <source>
        <dbReference type="ARBA" id="ARBA00031378"/>
    </source>
</evidence>
<dbReference type="InterPro" id="IPR017853">
    <property type="entry name" value="GH"/>
</dbReference>
<evidence type="ECO:0000256" key="2">
    <source>
        <dbReference type="ARBA" id="ARBA00005496"/>
    </source>
</evidence>
<reference evidence="9 10" key="2">
    <citation type="submission" date="2020-05" db="EMBL/GenBank/DDBJ databases">
        <title>Draft genome sequence of Desulfovibrio sp. strainFSS-1.</title>
        <authorList>
            <person name="Shimoshige H."/>
            <person name="Kobayashi H."/>
            <person name="Maekawa T."/>
        </authorList>
    </citation>
    <scope>NUCLEOTIDE SEQUENCE [LARGE SCALE GENOMIC DNA]</scope>
    <source>
        <strain evidence="9 10">SIID29052-01</strain>
    </source>
</reference>
<evidence type="ECO:0000313" key="10">
    <source>
        <dbReference type="Proteomes" id="UP000494245"/>
    </source>
</evidence>
<accession>A0A6V8LIK4</accession>
<keyword evidence="9" id="KW-0326">Glycosidase</keyword>
<dbReference type="Gene3D" id="2.60.40.1180">
    <property type="entry name" value="Golgi alpha-mannosidase II"/>
    <property type="match status" value="1"/>
</dbReference>
<dbReference type="InterPro" id="IPR011009">
    <property type="entry name" value="Kinase-like_dom_sf"/>
</dbReference>
<evidence type="ECO:0000256" key="5">
    <source>
        <dbReference type="ARBA" id="ARBA00022837"/>
    </source>
</evidence>
<evidence type="ECO:0000313" key="9">
    <source>
        <dbReference type="EMBL" id="GFK92572.1"/>
    </source>
</evidence>
<dbReference type="SUPFAM" id="SSF51011">
    <property type="entry name" value="Glycosyl hydrolase domain"/>
    <property type="match status" value="1"/>
</dbReference>